<dbReference type="InterPro" id="IPR020094">
    <property type="entry name" value="TruA/RsuA/RluB/E/F_N"/>
</dbReference>
<dbReference type="Gene3D" id="3.30.70.660">
    <property type="entry name" value="Pseudouridine synthase I, catalytic domain, C-terminal subdomain"/>
    <property type="match status" value="1"/>
</dbReference>
<dbReference type="EC" id="5.4.99.12" evidence="4"/>
<dbReference type="OrthoDB" id="9811823at2"/>
<evidence type="ECO:0000259" key="8">
    <source>
        <dbReference type="Pfam" id="PF01416"/>
    </source>
</evidence>
<gene>
    <name evidence="4 9" type="primary">truA</name>
    <name evidence="9" type="ORF">FEZ33_05325</name>
</gene>
<feature type="binding site" evidence="4 6">
    <location>
        <position position="115"/>
    </location>
    <ligand>
        <name>substrate</name>
    </ligand>
</feature>
<keyword evidence="2 4" id="KW-0819">tRNA processing</keyword>
<evidence type="ECO:0000256" key="2">
    <source>
        <dbReference type="ARBA" id="ARBA00022694"/>
    </source>
</evidence>
<dbReference type="GO" id="GO:0160147">
    <property type="term" value="F:tRNA pseudouridine(38-40) synthase activity"/>
    <property type="evidence" value="ECO:0007669"/>
    <property type="project" value="UniProtKB-EC"/>
</dbReference>
<comment type="similarity">
    <text evidence="1 4 7">Belongs to the tRNA pseudouridine synthase TruA family.</text>
</comment>
<dbReference type="FunFam" id="3.30.70.580:FF:000001">
    <property type="entry name" value="tRNA pseudouridine synthase A"/>
    <property type="match status" value="1"/>
</dbReference>
<dbReference type="AlphaFoldDB" id="A0A5R9DXT0"/>
<dbReference type="Proteomes" id="UP000306420">
    <property type="component" value="Unassembled WGS sequence"/>
</dbReference>
<dbReference type="InterPro" id="IPR020095">
    <property type="entry name" value="PsdUridine_synth_TruA_C"/>
</dbReference>
<dbReference type="Pfam" id="PF01416">
    <property type="entry name" value="PseudoU_synth_1"/>
    <property type="match status" value="2"/>
</dbReference>
<accession>A0A5R9DXT0</accession>
<protein>
    <recommendedName>
        <fullName evidence="4">tRNA pseudouridine synthase A</fullName>
        <ecNumber evidence="4">5.4.99.12</ecNumber>
    </recommendedName>
    <alternativeName>
        <fullName evidence="4">tRNA pseudouridine(38-40) synthase</fullName>
    </alternativeName>
    <alternativeName>
        <fullName evidence="4">tRNA pseudouridylate synthase I</fullName>
    </alternativeName>
    <alternativeName>
        <fullName evidence="4">tRNA-uridine isomerase I</fullName>
    </alternativeName>
</protein>
<comment type="subunit">
    <text evidence="4">Homodimer.</text>
</comment>
<evidence type="ECO:0000313" key="9">
    <source>
        <dbReference type="EMBL" id="TLQ41574.1"/>
    </source>
</evidence>
<dbReference type="PANTHER" id="PTHR11142:SF0">
    <property type="entry name" value="TRNA PSEUDOURIDINE SYNTHASE-LIKE 1"/>
    <property type="match status" value="1"/>
</dbReference>
<evidence type="ECO:0000256" key="4">
    <source>
        <dbReference type="HAMAP-Rule" id="MF_00171"/>
    </source>
</evidence>
<comment type="function">
    <text evidence="4">Formation of pseudouridine at positions 38, 39 and 40 in the anticodon stem and loop of transfer RNAs.</text>
</comment>
<dbReference type="GO" id="GO:0031119">
    <property type="term" value="P:tRNA pseudouridine synthesis"/>
    <property type="evidence" value="ECO:0007669"/>
    <property type="project" value="UniProtKB-UniRule"/>
</dbReference>
<sequence length="257" mass="29318">MTTRYALKIQYDGTNYVGYQVQPNGPSIQEALQKALHIMAKAKPGELIKNSTSGRTDSGVHALGQVIHVDYPAKIQSNSMRKALNSILDQSIRIVDVAQVSDEFHARYHAIGKEYQYRIDINDFPDPFKRLYTSHHPYAFDLERIQEALKIIVGEHDFTSFCSTKTDIENKVRHVLEAEAWIDEAKNELVFRFYGKGFLYNMVRILVGTLLQIGDGLKPVDEMQRLLEVKDRNEAGPTAPPNGLFLMRVDYEVDPFK</sequence>
<dbReference type="PANTHER" id="PTHR11142">
    <property type="entry name" value="PSEUDOURIDYLATE SYNTHASE"/>
    <property type="match status" value="1"/>
</dbReference>
<dbReference type="InterPro" id="IPR020103">
    <property type="entry name" value="PsdUridine_synth_cat_dom_sf"/>
</dbReference>
<evidence type="ECO:0000256" key="6">
    <source>
        <dbReference type="PIRSR" id="PIRSR001430-2"/>
    </source>
</evidence>
<name>A0A5R9DXT0_9LACT</name>
<dbReference type="CDD" id="cd02570">
    <property type="entry name" value="PseudoU_synth_EcTruA"/>
    <property type="match status" value="1"/>
</dbReference>
<dbReference type="PIRSF" id="PIRSF001430">
    <property type="entry name" value="tRNA_psdUrid_synth"/>
    <property type="match status" value="1"/>
</dbReference>
<dbReference type="SUPFAM" id="SSF55120">
    <property type="entry name" value="Pseudouridine synthase"/>
    <property type="match status" value="1"/>
</dbReference>
<comment type="catalytic activity">
    <reaction evidence="4 7">
        <text>uridine(38/39/40) in tRNA = pseudouridine(38/39/40) in tRNA</text>
        <dbReference type="Rhea" id="RHEA:22376"/>
        <dbReference type="Rhea" id="RHEA-COMP:10085"/>
        <dbReference type="Rhea" id="RHEA-COMP:10087"/>
        <dbReference type="ChEBI" id="CHEBI:65314"/>
        <dbReference type="ChEBI" id="CHEBI:65315"/>
        <dbReference type="EC" id="5.4.99.12"/>
    </reaction>
</comment>
<dbReference type="EMBL" id="VBSP01000014">
    <property type="protein sequence ID" value="TLQ41574.1"/>
    <property type="molecule type" value="Genomic_DNA"/>
</dbReference>
<feature type="domain" description="Pseudouridine synthase I TruA alpha/beta" evidence="8">
    <location>
        <begin position="10"/>
        <end position="108"/>
    </location>
</feature>
<feature type="domain" description="Pseudouridine synthase I TruA alpha/beta" evidence="8">
    <location>
        <begin position="148"/>
        <end position="252"/>
    </location>
</feature>
<organism evidence="9 10">
    <name type="scientific">Ruoffia tabacinasalis</name>
    <dbReference type="NCBI Taxonomy" id="87458"/>
    <lineage>
        <taxon>Bacteria</taxon>
        <taxon>Bacillati</taxon>
        <taxon>Bacillota</taxon>
        <taxon>Bacilli</taxon>
        <taxon>Lactobacillales</taxon>
        <taxon>Aerococcaceae</taxon>
        <taxon>Ruoffia</taxon>
    </lineage>
</organism>
<dbReference type="InterPro" id="IPR020097">
    <property type="entry name" value="PsdUridine_synth_TruA_a/b_dom"/>
</dbReference>
<feature type="active site" description="Nucleophile" evidence="4 5">
    <location>
        <position position="57"/>
    </location>
</feature>
<dbReference type="GO" id="GO:0003723">
    <property type="term" value="F:RNA binding"/>
    <property type="evidence" value="ECO:0007669"/>
    <property type="project" value="InterPro"/>
</dbReference>
<dbReference type="InterPro" id="IPR001406">
    <property type="entry name" value="PsdUridine_synth_TruA"/>
</dbReference>
<evidence type="ECO:0000256" key="5">
    <source>
        <dbReference type="PIRSR" id="PIRSR001430-1"/>
    </source>
</evidence>
<dbReference type="Gene3D" id="3.30.70.580">
    <property type="entry name" value="Pseudouridine synthase I, catalytic domain, N-terminal subdomain"/>
    <property type="match status" value="1"/>
</dbReference>
<dbReference type="RefSeq" id="WP_138404371.1">
    <property type="nucleotide sequence ID" value="NZ_VBSP01000014.1"/>
</dbReference>
<keyword evidence="3 4" id="KW-0413">Isomerase</keyword>
<evidence type="ECO:0000256" key="3">
    <source>
        <dbReference type="ARBA" id="ARBA00023235"/>
    </source>
</evidence>
<evidence type="ECO:0000256" key="1">
    <source>
        <dbReference type="ARBA" id="ARBA00009375"/>
    </source>
</evidence>
<comment type="caution">
    <text evidence="9">The sequence shown here is derived from an EMBL/GenBank/DDBJ whole genome shotgun (WGS) entry which is preliminary data.</text>
</comment>
<reference evidence="9 10" key="1">
    <citation type="submission" date="2019-05" db="EMBL/GenBank/DDBJ databases">
        <title>The metagenome of a microbial culture collection derived from dairy environment covers the genomic content of the human microbiome.</title>
        <authorList>
            <person name="Roder T."/>
            <person name="Wuthrich D."/>
            <person name="Sattari Z."/>
            <person name="Von Ah U."/>
            <person name="Bar C."/>
            <person name="Ronchi F."/>
            <person name="Macpherson A.J."/>
            <person name="Ganal-Vonarburg S.C."/>
            <person name="Bruggmann R."/>
            <person name="Vergeres G."/>
        </authorList>
    </citation>
    <scope>NUCLEOTIDE SEQUENCE [LARGE SCALE GENOMIC DNA]</scope>
    <source>
        <strain evidence="9 10">FAM 24227</strain>
    </source>
</reference>
<evidence type="ECO:0000313" key="10">
    <source>
        <dbReference type="Proteomes" id="UP000306420"/>
    </source>
</evidence>
<proteinExistence type="inferred from homology"/>
<dbReference type="HAMAP" id="MF_00171">
    <property type="entry name" value="TruA"/>
    <property type="match status" value="1"/>
</dbReference>
<comment type="caution">
    <text evidence="4">Lacks conserved residue(s) required for the propagation of feature annotation.</text>
</comment>
<evidence type="ECO:0000256" key="7">
    <source>
        <dbReference type="RuleBase" id="RU003792"/>
    </source>
</evidence>
<dbReference type="NCBIfam" id="TIGR00071">
    <property type="entry name" value="hisT_truA"/>
    <property type="match status" value="1"/>
</dbReference>